<dbReference type="EMBL" id="CP151507">
    <property type="protein sequence ID" value="WZN63373.1"/>
    <property type="molecule type" value="Genomic_DNA"/>
</dbReference>
<keyword evidence="2" id="KW-1133">Transmembrane helix</keyword>
<comment type="similarity">
    <text evidence="1">Belongs to the JARID1 histone demethylase family.</text>
</comment>
<keyword evidence="5" id="KW-1185">Reference proteome</keyword>
<gene>
    <name evidence="4" type="ORF">HKI87_07g49210</name>
</gene>
<feature type="domain" description="Cupin-like" evidence="3">
    <location>
        <begin position="73"/>
        <end position="334"/>
    </location>
</feature>
<evidence type="ECO:0000256" key="1">
    <source>
        <dbReference type="ARBA" id="ARBA00006801"/>
    </source>
</evidence>
<dbReference type="InterPro" id="IPR041667">
    <property type="entry name" value="Cupin_8"/>
</dbReference>
<dbReference type="GO" id="GO:0005737">
    <property type="term" value="C:cytoplasm"/>
    <property type="evidence" value="ECO:0007669"/>
    <property type="project" value="TreeGrafter"/>
</dbReference>
<feature type="transmembrane region" description="Helical" evidence="2">
    <location>
        <begin position="20"/>
        <end position="41"/>
    </location>
</feature>
<dbReference type="SUPFAM" id="SSF51197">
    <property type="entry name" value="Clavaminate synthase-like"/>
    <property type="match status" value="1"/>
</dbReference>
<dbReference type="Gene3D" id="2.60.120.650">
    <property type="entry name" value="Cupin"/>
    <property type="match status" value="1"/>
</dbReference>
<dbReference type="AlphaFoldDB" id="A0AAX4PBU5"/>
<organism evidence="4 5">
    <name type="scientific">Chloropicon roscoffensis</name>
    <dbReference type="NCBI Taxonomy" id="1461544"/>
    <lineage>
        <taxon>Eukaryota</taxon>
        <taxon>Viridiplantae</taxon>
        <taxon>Chlorophyta</taxon>
        <taxon>Chloropicophyceae</taxon>
        <taxon>Chloropicales</taxon>
        <taxon>Chloropicaceae</taxon>
        <taxon>Chloropicon</taxon>
    </lineage>
</organism>
<dbReference type="GO" id="GO:0106140">
    <property type="term" value="F:P-TEFb complex binding"/>
    <property type="evidence" value="ECO:0007669"/>
    <property type="project" value="TreeGrafter"/>
</dbReference>
<dbReference type="PANTHER" id="PTHR12480">
    <property type="entry name" value="ARGININE DEMETHYLASE AND LYSYL-HYDROXYLASE JMJD"/>
    <property type="match status" value="1"/>
</dbReference>
<reference evidence="4 5" key="1">
    <citation type="submission" date="2024-03" db="EMBL/GenBank/DDBJ databases">
        <title>Complete genome sequence of the green alga Chloropicon roscoffensis RCC1871.</title>
        <authorList>
            <person name="Lemieux C."/>
            <person name="Pombert J.-F."/>
            <person name="Otis C."/>
            <person name="Turmel M."/>
        </authorList>
    </citation>
    <scope>NUCLEOTIDE SEQUENCE [LARGE SCALE GENOMIC DNA]</scope>
    <source>
        <strain evidence="4 5">RCC1871</strain>
    </source>
</reference>
<dbReference type="GO" id="GO:0005634">
    <property type="term" value="C:nucleus"/>
    <property type="evidence" value="ECO:0007669"/>
    <property type="project" value="TreeGrafter"/>
</dbReference>
<dbReference type="InterPro" id="IPR050910">
    <property type="entry name" value="JMJD6_ArgDemeth/LysHydrox"/>
</dbReference>
<dbReference type="Pfam" id="PF13621">
    <property type="entry name" value="Cupin_8"/>
    <property type="match status" value="1"/>
</dbReference>
<protein>
    <submittedName>
        <fullName evidence="4">JmjC domain-containing protein</fullName>
    </submittedName>
</protein>
<name>A0AAX4PBU5_9CHLO</name>
<evidence type="ECO:0000256" key="2">
    <source>
        <dbReference type="SAM" id="Phobius"/>
    </source>
</evidence>
<keyword evidence="2" id="KW-0472">Membrane</keyword>
<evidence type="ECO:0000259" key="3">
    <source>
        <dbReference type="Pfam" id="PF13621"/>
    </source>
</evidence>
<dbReference type="GO" id="GO:0033749">
    <property type="term" value="F:histone H4R3 demethylase activity"/>
    <property type="evidence" value="ECO:0007669"/>
    <property type="project" value="TreeGrafter"/>
</dbReference>
<keyword evidence="2" id="KW-0812">Transmembrane</keyword>
<evidence type="ECO:0000313" key="5">
    <source>
        <dbReference type="Proteomes" id="UP001472866"/>
    </source>
</evidence>
<dbReference type="PANTHER" id="PTHR12480:SF22">
    <property type="entry name" value="JMJC DOMAIN-CONTAINING PROTEIN"/>
    <property type="match status" value="1"/>
</dbReference>
<accession>A0AAX4PBU5</accession>
<dbReference type="Proteomes" id="UP001472866">
    <property type="component" value="Chromosome 07"/>
</dbReference>
<sequence>MYNLVRPSRKRWKYRDERKWIRTATFFFLVLGTLSLVARFFCSTSRKELHIVDIPRIHVGTLSAKDFFDEFGDTTPVIIEGEVRHHPAYNMSFDKLKELCGNAVVETKVFDENSVSWGGLEGTQYMLLSDYVDNHILNYENKDNKDGKPRYLTYGLGLPRICPKLELFTPVPKYVSLSVYEIDKKHYDATGGKRNQNTMPVMFMGNKNTKTEMHIDGSLSPFWMSVYVGSKTFRVITYKDAKWYLDLKNKRGWGNRILDGGRWERKKYNSTTRTADSRIMEIFRPDLEWFPELSSVTIYEGTVNAGDWIYLPSAALHGVLNNNLSWGVTVNALYPAVVDDHVSICADTGFKSNCYMYAAYSQCPFKELNLSPKKLSKRKLRRCLQSSSMLKDLELQLQDGLAREMHLHEIAGYDDYESWCKGQCSLYKSQTIESFTHGLIGYNLAMYNHTLKETCAQCDYVLEEKKTEYKWNS</sequence>
<evidence type="ECO:0000313" key="4">
    <source>
        <dbReference type="EMBL" id="WZN63373.1"/>
    </source>
</evidence>
<proteinExistence type="inferred from homology"/>